<dbReference type="GO" id="GO:0016887">
    <property type="term" value="F:ATP hydrolysis activity"/>
    <property type="evidence" value="ECO:0007669"/>
    <property type="project" value="InterPro"/>
</dbReference>
<dbReference type="SUPFAM" id="SSF90123">
    <property type="entry name" value="ABC transporter transmembrane region"/>
    <property type="match status" value="2"/>
</dbReference>
<feature type="region of interest" description="Disordered" evidence="9">
    <location>
        <begin position="627"/>
        <end position="650"/>
    </location>
</feature>
<evidence type="ECO:0000256" key="1">
    <source>
        <dbReference type="ARBA" id="ARBA00004141"/>
    </source>
</evidence>
<dbReference type="PROSITE" id="PS50893">
    <property type="entry name" value="ABC_TRANSPORTER_2"/>
    <property type="match status" value="2"/>
</dbReference>
<evidence type="ECO:0000256" key="10">
    <source>
        <dbReference type="SAM" id="Phobius"/>
    </source>
</evidence>
<dbReference type="InterPro" id="IPR050173">
    <property type="entry name" value="ABC_transporter_C-like"/>
</dbReference>
<feature type="compositionally biased region" description="Acidic residues" evidence="9">
    <location>
        <begin position="628"/>
        <end position="637"/>
    </location>
</feature>
<feature type="domain" description="ABC transporter" evidence="11">
    <location>
        <begin position="1015"/>
        <end position="1271"/>
    </location>
</feature>
<dbReference type="SMART" id="SM00382">
    <property type="entry name" value="AAA"/>
    <property type="match status" value="2"/>
</dbReference>
<dbReference type="PANTHER" id="PTHR24223">
    <property type="entry name" value="ATP-BINDING CASSETTE SUB-FAMILY C"/>
    <property type="match status" value="1"/>
</dbReference>
<dbReference type="PROSITE" id="PS50929">
    <property type="entry name" value="ABC_TM1F"/>
    <property type="match status" value="2"/>
</dbReference>
<feature type="transmembrane region" description="Helical" evidence="10">
    <location>
        <begin position="14"/>
        <end position="33"/>
    </location>
</feature>
<dbReference type="GO" id="GO:0140359">
    <property type="term" value="F:ABC-type transporter activity"/>
    <property type="evidence" value="ECO:0007669"/>
    <property type="project" value="InterPro"/>
</dbReference>
<dbReference type="GO" id="GO:0016020">
    <property type="term" value="C:membrane"/>
    <property type="evidence" value="ECO:0007669"/>
    <property type="project" value="UniProtKB-SubCell"/>
</dbReference>
<feature type="transmembrane region" description="Helical" evidence="10">
    <location>
        <begin position="738"/>
        <end position="760"/>
    </location>
</feature>
<keyword evidence="5" id="KW-0547">Nucleotide-binding</keyword>
<dbReference type="InterPro" id="IPR036640">
    <property type="entry name" value="ABC1_TM_sf"/>
</dbReference>
<dbReference type="PROSITE" id="PS51257">
    <property type="entry name" value="PROKAR_LIPOPROTEIN"/>
    <property type="match status" value="1"/>
</dbReference>
<dbReference type="OrthoDB" id="6500128at2759"/>
<feature type="domain" description="ABC transporter" evidence="11">
    <location>
        <begin position="406"/>
        <end position="648"/>
    </location>
</feature>
<dbReference type="Proteomes" id="UP000054350">
    <property type="component" value="Unassembled WGS sequence"/>
</dbReference>
<dbReference type="InterPro" id="IPR003593">
    <property type="entry name" value="AAA+_ATPase"/>
</dbReference>
<dbReference type="CDD" id="cd18596">
    <property type="entry name" value="ABC_6TM_VMR1_D1_like"/>
    <property type="match status" value="1"/>
</dbReference>
<feature type="transmembrane region" description="Helical" evidence="10">
    <location>
        <begin position="358"/>
        <end position="382"/>
    </location>
</feature>
<evidence type="ECO:0000256" key="9">
    <source>
        <dbReference type="SAM" id="MobiDB-lite"/>
    </source>
</evidence>
<keyword evidence="8 10" id="KW-0472">Membrane</keyword>
<dbReference type="VEuPathDB" id="FungiDB:AMAG_09813"/>
<evidence type="ECO:0000259" key="12">
    <source>
        <dbReference type="PROSITE" id="PS50929"/>
    </source>
</evidence>
<dbReference type="STRING" id="578462.A0A0L0STW1"/>
<dbReference type="CDD" id="cd18604">
    <property type="entry name" value="ABC_6TM_VMR1_D2_like"/>
    <property type="match status" value="1"/>
</dbReference>
<feature type="transmembrane region" description="Helical" evidence="10">
    <location>
        <begin position="674"/>
        <end position="693"/>
    </location>
</feature>
<dbReference type="InterPro" id="IPR027417">
    <property type="entry name" value="P-loop_NTPase"/>
</dbReference>
<comment type="subcellular location">
    <subcellularLocation>
        <location evidence="1">Membrane</location>
        <topology evidence="1">Multi-pass membrane protein</topology>
    </subcellularLocation>
</comment>
<feature type="transmembrane region" description="Helical" evidence="10">
    <location>
        <begin position="127"/>
        <end position="152"/>
    </location>
</feature>
<feature type="domain" description="ABC transmembrane type-1" evidence="12">
    <location>
        <begin position="688"/>
        <end position="980"/>
    </location>
</feature>
<dbReference type="FunFam" id="3.40.50.300:FF:000630">
    <property type="entry name" value="ATP-binding cassette (ABC) transporter, putative"/>
    <property type="match status" value="1"/>
</dbReference>
<name>A0A0L0STW1_ALLM3</name>
<dbReference type="FunFam" id="1.20.1560.10:FF:000013">
    <property type="entry name" value="ABC transporter C family member 2"/>
    <property type="match status" value="1"/>
</dbReference>
<feature type="transmembrane region" description="Helical" evidence="10">
    <location>
        <begin position="823"/>
        <end position="850"/>
    </location>
</feature>
<dbReference type="Pfam" id="PF00664">
    <property type="entry name" value="ABC_membrane"/>
    <property type="match status" value="2"/>
</dbReference>
<protein>
    <submittedName>
        <fullName evidence="13">Uncharacterized protein</fullName>
    </submittedName>
</protein>
<evidence type="ECO:0000256" key="2">
    <source>
        <dbReference type="ARBA" id="ARBA00022448"/>
    </source>
</evidence>
<feature type="transmembrane region" description="Helical" evidence="10">
    <location>
        <begin position="267"/>
        <end position="291"/>
    </location>
</feature>
<evidence type="ECO:0000256" key="5">
    <source>
        <dbReference type="ARBA" id="ARBA00022741"/>
    </source>
</evidence>
<evidence type="ECO:0000313" key="14">
    <source>
        <dbReference type="Proteomes" id="UP000054350"/>
    </source>
</evidence>
<reference evidence="13 14" key="1">
    <citation type="submission" date="2009-11" db="EMBL/GenBank/DDBJ databases">
        <title>Annotation of Allomyces macrogynus ATCC 38327.</title>
        <authorList>
            <consortium name="The Broad Institute Genome Sequencing Platform"/>
            <person name="Russ C."/>
            <person name="Cuomo C."/>
            <person name="Burger G."/>
            <person name="Gray M.W."/>
            <person name="Holland P.W.H."/>
            <person name="King N."/>
            <person name="Lang F.B.F."/>
            <person name="Roger A.J."/>
            <person name="Ruiz-Trillo I."/>
            <person name="Young S.K."/>
            <person name="Zeng Q."/>
            <person name="Gargeya S."/>
            <person name="Fitzgerald M."/>
            <person name="Haas B."/>
            <person name="Abouelleil A."/>
            <person name="Alvarado L."/>
            <person name="Arachchi H.M."/>
            <person name="Berlin A."/>
            <person name="Chapman S.B."/>
            <person name="Gearin G."/>
            <person name="Goldberg J."/>
            <person name="Griggs A."/>
            <person name="Gujja S."/>
            <person name="Hansen M."/>
            <person name="Heiman D."/>
            <person name="Howarth C."/>
            <person name="Larimer J."/>
            <person name="Lui A."/>
            <person name="MacDonald P.J.P."/>
            <person name="McCowen C."/>
            <person name="Montmayeur A."/>
            <person name="Murphy C."/>
            <person name="Neiman D."/>
            <person name="Pearson M."/>
            <person name="Priest M."/>
            <person name="Roberts A."/>
            <person name="Saif S."/>
            <person name="Shea T."/>
            <person name="Sisk P."/>
            <person name="Stolte C."/>
            <person name="Sykes S."/>
            <person name="Wortman J."/>
            <person name="Nusbaum C."/>
            <person name="Birren B."/>
        </authorList>
    </citation>
    <scope>NUCLEOTIDE SEQUENCE [LARGE SCALE GENOMIC DNA]</scope>
    <source>
        <strain evidence="13 14">ATCC 38327</strain>
    </source>
</reference>
<reference evidence="14" key="2">
    <citation type="submission" date="2009-11" db="EMBL/GenBank/DDBJ databases">
        <title>The Genome Sequence of Allomyces macrogynus strain ATCC 38327.</title>
        <authorList>
            <consortium name="The Broad Institute Genome Sequencing Platform"/>
            <person name="Russ C."/>
            <person name="Cuomo C."/>
            <person name="Shea T."/>
            <person name="Young S.K."/>
            <person name="Zeng Q."/>
            <person name="Koehrsen M."/>
            <person name="Haas B."/>
            <person name="Borodovsky M."/>
            <person name="Guigo R."/>
            <person name="Alvarado L."/>
            <person name="Berlin A."/>
            <person name="Borenstein D."/>
            <person name="Chen Z."/>
            <person name="Engels R."/>
            <person name="Freedman E."/>
            <person name="Gellesch M."/>
            <person name="Goldberg J."/>
            <person name="Griggs A."/>
            <person name="Gujja S."/>
            <person name="Heiman D."/>
            <person name="Hepburn T."/>
            <person name="Howarth C."/>
            <person name="Jen D."/>
            <person name="Larson L."/>
            <person name="Lewis B."/>
            <person name="Mehta T."/>
            <person name="Park D."/>
            <person name="Pearson M."/>
            <person name="Roberts A."/>
            <person name="Saif S."/>
            <person name="Shenoy N."/>
            <person name="Sisk P."/>
            <person name="Stolte C."/>
            <person name="Sykes S."/>
            <person name="Walk T."/>
            <person name="White J."/>
            <person name="Yandava C."/>
            <person name="Burger G."/>
            <person name="Gray M.W."/>
            <person name="Holland P.W.H."/>
            <person name="King N."/>
            <person name="Lang F.B.F."/>
            <person name="Roger A.J."/>
            <person name="Ruiz-Trillo I."/>
            <person name="Lander E."/>
            <person name="Nusbaum C."/>
        </authorList>
    </citation>
    <scope>NUCLEOTIDE SEQUENCE [LARGE SCALE GENOMIC DNA]</scope>
    <source>
        <strain evidence="14">ATCC 38327</strain>
    </source>
</reference>
<evidence type="ECO:0000256" key="7">
    <source>
        <dbReference type="ARBA" id="ARBA00022989"/>
    </source>
</evidence>
<dbReference type="GO" id="GO:0005524">
    <property type="term" value="F:ATP binding"/>
    <property type="evidence" value="ECO:0007669"/>
    <property type="project" value="UniProtKB-KW"/>
</dbReference>
<keyword evidence="14" id="KW-1185">Reference proteome</keyword>
<organism evidence="13 14">
    <name type="scientific">Allomyces macrogynus (strain ATCC 38327)</name>
    <name type="common">Allomyces javanicus var. macrogynus</name>
    <dbReference type="NCBI Taxonomy" id="578462"/>
    <lineage>
        <taxon>Eukaryota</taxon>
        <taxon>Fungi</taxon>
        <taxon>Fungi incertae sedis</taxon>
        <taxon>Blastocladiomycota</taxon>
        <taxon>Blastocladiomycetes</taxon>
        <taxon>Blastocladiales</taxon>
        <taxon>Blastocladiaceae</taxon>
        <taxon>Allomyces</taxon>
    </lineage>
</organism>
<dbReference type="eggNOG" id="KOG0054">
    <property type="taxonomic scope" value="Eukaryota"/>
</dbReference>
<dbReference type="CDD" id="cd03244">
    <property type="entry name" value="ABCC_MRP_domain2"/>
    <property type="match status" value="1"/>
</dbReference>
<dbReference type="InterPro" id="IPR011527">
    <property type="entry name" value="ABC1_TM_dom"/>
</dbReference>
<keyword evidence="7 10" id="KW-1133">Transmembrane helix</keyword>
<dbReference type="SUPFAM" id="SSF52540">
    <property type="entry name" value="P-loop containing nucleoside triphosphate hydrolases"/>
    <property type="match status" value="2"/>
</dbReference>
<evidence type="ECO:0000313" key="13">
    <source>
        <dbReference type="EMBL" id="KNE65845.1"/>
    </source>
</evidence>
<evidence type="ECO:0000256" key="3">
    <source>
        <dbReference type="ARBA" id="ARBA00022692"/>
    </source>
</evidence>
<accession>A0A0L0STW1</accession>
<dbReference type="PANTHER" id="PTHR24223:SF353">
    <property type="entry name" value="ABC TRANSPORTER ATP-BINDING PROTEIN_PERMEASE VMR1-RELATED"/>
    <property type="match status" value="1"/>
</dbReference>
<keyword evidence="2" id="KW-0813">Transport</keyword>
<keyword evidence="4" id="KW-0677">Repeat</keyword>
<dbReference type="Gene3D" id="1.20.1560.10">
    <property type="entry name" value="ABC transporter type 1, transmembrane domain"/>
    <property type="match status" value="2"/>
</dbReference>
<sequence>MLVYLRTAILGDHAVVATVQALLAITSCTLAVIEYNRATRIAQSAILAASPTSTDQLAPSLEPVATVWQHLTYSWLTPLVSAGYQRPLELADLWDLVLDDKSSATIREYMQHARTGRSAFVAAMMSLRVLMITQILLSLVYAVMSLSGPIFLNRLLAFLERGDRVGGEMEPWMLVGGMFVTATATSFVQGRMFFLGRRIGTRLRAVLTSLLYRKTLTRNQYAAGSGDEEGDNGKKKQDINVLIGPDLGRVVEFICQLPFLIFTPLQIVLAIAGLYYVVGWPALTGLALLVITMPLQSWSGKLVEARQQTLMGSTDARVKKTQEVLQGIRIIKYFAWERPFAAIITALRDKEMREMRSYWVTMVAVQVMYQIVPTLVSLLTFVTYTKIAGHALDATTVFTSSPAPFAETTPLLGAPSSQPASFQLKDISVSIPRGKLTVILGPTGAGKTMLLHALLGELALDAGRVCMPHTPIAYVPQQPWLLNATVQENILFGAPTADQPDRYQRILAACALVRDLQVLDAGDQTQIGERGIALSGGQKARVSLARACFMDSDVVVLDDVLAAATRPTEGRVVAEADSVEDACMQLAAPDWRPRQGCWRRTATPDSHGAPAKGKGKAKAKVPAAAVDADADGEDVDEEGKPPAKAHQLVSTEEQAKGTVEWAVYKTYITASGGVLWWTALLGSLFVPQLLLVVQDWWLKTWAEAYTKTTVYVQFALFPTTSFKTAAASDSTSDVDVNYYLLVYLGLGLINIAFAFAANMIEMSRSLAAGRILHADLLQRILGAPVSWFDSTPIGRVLNRMSKDIQTVDREVIFYLTGTSWAGFSVLIVIGIVTVILPAFIIFVLPVVFMYRSISQHYLATSRELKRIESTTRSPIYSCFEETAAGTSVIRAFHKHAQFMTRVHKTVDTYHRAFFYLWTSNRWLGTRIDFCANVSVLACGVGILMAGNSMSAGTAGLALSWAMPIAGECSLYVRLYALAEMGMNSVERVLEYTQIDQEPQGGAAPATAQWPTQGAVTVRDLVLQYPSSTTPVLHGVSFALNPREKCGVVGRTGAGKSSLALALLRMIEPLSGTVEIDGVRASDLDLETLRSRVTMVPQDVVLFEGTVRSNLDVLGEFDDAACWSALARVHFFESTVQTPDVVDAAAAVDDHGSLATTQTTTWTLDSKIDAGGKNLSVGQRQLLALARALVRRSKVIIFDESTANVSNDLDAKIQHTIREEFADSTVLCIAHRLRTIADFDKLLVMDHGRVVEFGAPADLLRNPEGVFFHMCRESGEFEHLAALAAARSTRGVVGDVLLPAGV</sequence>
<dbReference type="InterPro" id="IPR003439">
    <property type="entry name" value="ABC_transporter-like_ATP-bd"/>
</dbReference>
<evidence type="ECO:0000259" key="11">
    <source>
        <dbReference type="PROSITE" id="PS50893"/>
    </source>
</evidence>
<feature type="domain" description="ABC transmembrane type-1" evidence="12">
    <location>
        <begin position="135"/>
        <end position="400"/>
    </location>
</feature>
<evidence type="ECO:0000256" key="8">
    <source>
        <dbReference type="ARBA" id="ARBA00023136"/>
    </source>
</evidence>
<dbReference type="Gene3D" id="3.40.50.300">
    <property type="entry name" value="P-loop containing nucleotide triphosphate hydrolases"/>
    <property type="match status" value="2"/>
</dbReference>
<keyword evidence="6" id="KW-0067">ATP-binding</keyword>
<evidence type="ECO:0000256" key="6">
    <source>
        <dbReference type="ARBA" id="ARBA00022840"/>
    </source>
</evidence>
<feature type="transmembrane region" description="Helical" evidence="10">
    <location>
        <begin position="172"/>
        <end position="194"/>
    </location>
</feature>
<dbReference type="OMA" id="DRFCTEY"/>
<dbReference type="InterPro" id="IPR017871">
    <property type="entry name" value="ABC_transporter-like_CS"/>
</dbReference>
<dbReference type="EMBL" id="GG745348">
    <property type="protein sequence ID" value="KNE65845.1"/>
    <property type="molecule type" value="Genomic_DNA"/>
</dbReference>
<proteinExistence type="predicted"/>
<keyword evidence="3 10" id="KW-0812">Transmembrane</keyword>
<gene>
    <name evidence="13" type="ORF">AMAG_09813</name>
</gene>
<dbReference type="Pfam" id="PF00005">
    <property type="entry name" value="ABC_tran"/>
    <property type="match status" value="2"/>
</dbReference>
<evidence type="ECO:0000256" key="4">
    <source>
        <dbReference type="ARBA" id="ARBA00022737"/>
    </source>
</evidence>
<dbReference type="PROSITE" id="PS00211">
    <property type="entry name" value="ABC_TRANSPORTER_1"/>
    <property type="match status" value="1"/>
</dbReference>